<dbReference type="InterPro" id="IPR004381">
    <property type="entry name" value="Glycerate_kinase"/>
</dbReference>
<dbReference type="PANTHER" id="PTHR21599">
    <property type="entry name" value="GLYCERATE KINASE"/>
    <property type="match status" value="1"/>
</dbReference>
<dbReference type="Pfam" id="PF02595">
    <property type="entry name" value="Gly_kinase"/>
    <property type="match status" value="1"/>
</dbReference>
<protein>
    <submittedName>
        <fullName evidence="5">Glycerate kinase</fullName>
    </submittedName>
</protein>
<comment type="caution">
    <text evidence="5">The sequence shown here is derived from an EMBL/GenBank/DDBJ whole genome shotgun (WGS) entry which is preliminary data.</text>
</comment>
<dbReference type="OrthoDB" id="9774290at2"/>
<dbReference type="AlphaFoldDB" id="A0A1Q4P4S7"/>
<comment type="similarity">
    <text evidence="1 4">Belongs to the glycerate kinase type-1 family.</text>
</comment>
<sequence>MKIVIAPDSFKESVSAEWAARAIARGFHEVYPAAECLCLPIADGGEGTVDALVAATGGRKVNVSATGLLGERVAAFYGVSGDGKTAVIEMAAASGLMLTPAAQRNPLLATSYGTGELILHALDQGIRHLILGIGGSATVDGGVGMVQALGGRFYRPDGKALPWGGGELATLSGIDLSVLDARLRQCRIEVACDVDNPLVGPRGAAAVFGPQKGATAAMVAQLEQGLVQYAEVIRQSTGRDVRHIAGGGAAGGMGIASLVFLGATLKPGIEIVMAALGLEQALADADLLITGEGRIDSQTLGGKALSGVARLARARGLPVIALAGVVEEGAEALHAQGIDAMFSILPRLSTLEVALSQGELNLQRCAANIARAMRIGQRLG</sequence>
<organism evidence="5 6">
    <name type="scientific">Serratia marcescens</name>
    <dbReference type="NCBI Taxonomy" id="615"/>
    <lineage>
        <taxon>Bacteria</taxon>
        <taxon>Pseudomonadati</taxon>
        <taxon>Pseudomonadota</taxon>
        <taxon>Gammaproteobacteria</taxon>
        <taxon>Enterobacterales</taxon>
        <taxon>Yersiniaceae</taxon>
        <taxon>Serratia</taxon>
    </lineage>
</organism>
<dbReference type="InterPro" id="IPR018197">
    <property type="entry name" value="Glycerate_kinase_RE-like"/>
</dbReference>
<accession>A0A1Q4P4S7</accession>
<dbReference type="NCBIfam" id="TIGR00045">
    <property type="entry name" value="glycerate kinase"/>
    <property type="match status" value="1"/>
</dbReference>
<gene>
    <name evidence="5" type="ORF">BHU62_04185</name>
</gene>
<reference evidence="5 6" key="1">
    <citation type="submission" date="2016-09" db="EMBL/GenBank/DDBJ databases">
        <title>Serratia marcescens MSU-97 and epiphytic antimycotic-producing bacteria.</title>
        <authorList>
            <person name="Matilla M.A."/>
        </authorList>
    </citation>
    <scope>NUCLEOTIDE SEQUENCE [LARGE SCALE GENOMIC DNA]</scope>
    <source>
        <strain evidence="5 6">MSU-97</strain>
    </source>
</reference>
<evidence type="ECO:0000256" key="4">
    <source>
        <dbReference type="PIRNR" id="PIRNR006078"/>
    </source>
</evidence>
<dbReference type="SUPFAM" id="SSF110738">
    <property type="entry name" value="Glycerate kinase I"/>
    <property type="match status" value="1"/>
</dbReference>
<dbReference type="InterPro" id="IPR018193">
    <property type="entry name" value="Glyc_kinase_flavodox-like_fold"/>
</dbReference>
<evidence type="ECO:0000256" key="2">
    <source>
        <dbReference type="ARBA" id="ARBA00022679"/>
    </source>
</evidence>
<proteinExistence type="inferred from homology"/>
<evidence type="ECO:0000256" key="1">
    <source>
        <dbReference type="ARBA" id="ARBA00006284"/>
    </source>
</evidence>
<dbReference type="PIRSF" id="PIRSF006078">
    <property type="entry name" value="GlxK"/>
    <property type="match status" value="1"/>
</dbReference>
<evidence type="ECO:0000313" key="6">
    <source>
        <dbReference type="Proteomes" id="UP000185770"/>
    </source>
</evidence>
<dbReference type="GO" id="GO:0031388">
    <property type="term" value="P:organic acid phosphorylation"/>
    <property type="evidence" value="ECO:0007669"/>
    <property type="project" value="UniProtKB-UniRule"/>
</dbReference>
<dbReference type="EMBL" id="MJAO01000003">
    <property type="protein sequence ID" value="OKB68202.1"/>
    <property type="molecule type" value="Genomic_DNA"/>
</dbReference>
<dbReference type="PANTHER" id="PTHR21599:SF0">
    <property type="entry name" value="GLYCERATE KINASE"/>
    <property type="match status" value="1"/>
</dbReference>
<dbReference type="Proteomes" id="UP000185770">
    <property type="component" value="Unassembled WGS sequence"/>
</dbReference>
<name>A0A1Q4P4S7_SERMA</name>
<evidence type="ECO:0000256" key="3">
    <source>
        <dbReference type="ARBA" id="ARBA00022777"/>
    </source>
</evidence>
<keyword evidence="3 4" id="KW-0418">Kinase</keyword>
<dbReference type="InterPro" id="IPR036129">
    <property type="entry name" value="Glycerate_kinase_sf"/>
</dbReference>
<dbReference type="RefSeq" id="WP_073529309.1">
    <property type="nucleotide sequence ID" value="NZ_MJAO01000003.1"/>
</dbReference>
<dbReference type="Gene3D" id="3.40.50.10350">
    <property type="entry name" value="Glycerate kinase, domain 1"/>
    <property type="match status" value="1"/>
</dbReference>
<dbReference type="GO" id="GO:0008887">
    <property type="term" value="F:glycerate kinase activity"/>
    <property type="evidence" value="ECO:0007669"/>
    <property type="project" value="UniProtKB-UniRule"/>
</dbReference>
<dbReference type="Gene3D" id="3.90.1510.10">
    <property type="entry name" value="Glycerate kinase, domain 2"/>
    <property type="match status" value="1"/>
</dbReference>
<keyword evidence="2 4" id="KW-0808">Transferase</keyword>
<evidence type="ECO:0000313" key="5">
    <source>
        <dbReference type="EMBL" id="OKB68202.1"/>
    </source>
</evidence>